<dbReference type="EMBL" id="JAWDGP010008105">
    <property type="protein sequence ID" value="KAK3691097.1"/>
    <property type="molecule type" value="Genomic_DNA"/>
</dbReference>
<evidence type="ECO:0000313" key="1">
    <source>
        <dbReference type="EMBL" id="KAK3691097.1"/>
    </source>
</evidence>
<keyword evidence="2" id="KW-1185">Reference proteome</keyword>
<proteinExistence type="predicted"/>
<gene>
    <name evidence="1" type="ORF">RRG08_049401</name>
</gene>
<protein>
    <submittedName>
        <fullName evidence="1">Uncharacterized protein</fullName>
    </submittedName>
</protein>
<name>A0AAE1CEX1_9GAST</name>
<dbReference type="AlphaFoldDB" id="A0AAE1CEX1"/>
<reference evidence="1" key="1">
    <citation type="journal article" date="2023" name="G3 (Bethesda)">
        <title>A reference genome for the long-term kleptoplast-retaining sea slug Elysia crispata morphotype clarki.</title>
        <authorList>
            <person name="Eastman K.E."/>
            <person name="Pendleton A.L."/>
            <person name="Shaikh M.A."/>
            <person name="Suttiyut T."/>
            <person name="Ogas R."/>
            <person name="Tomko P."/>
            <person name="Gavelis G."/>
            <person name="Widhalm J.R."/>
            <person name="Wisecaver J.H."/>
        </authorList>
    </citation>
    <scope>NUCLEOTIDE SEQUENCE</scope>
    <source>
        <strain evidence="1">ECLA1</strain>
    </source>
</reference>
<sequence>MTRIPQHDVGKSLTSSRLTSNSTCAEYLNTSASLTDETKSSSSRHTGRPGHLTIFECIGTDSEYRWSGWMNACPQCCGDQSLGKLGLTWLLTSLVRLLCSVKQAGSNVAIDLPGTTTPLREASWDLSKLGSKVAIDLPGTTSRLREASWGLRWLLTSQVRLLRSAKQAGLLAS</sequence>
<dbReference type="Proteomes" id="UP001283361">
    <property type="component" value="Unassembled WGS sequence"/>
</dbReference>
<comment type="caution">
    <text evidence="1">The sequence shown here is derived from an EMBL/GenBank/DDBJ whole genome shotgun (WGS) entry which is preliminary data.</text>
</comment>
<organism evidence="1 2">
    <name type="scientific">Elysia crispata</name>
    <name type="common">lettuce slug</name>
    <dbReference type="NCBI Taxonomy" id="231223"/>
    <lineage>
        <taxon>Eukaryota</taxon>
        <taxon>Metazoa</taxon>
        <taxon>Spiralia</taxon>
        <taxon>Lophotrochozoa</taxon>
        <taxon>Mollusca</taxon>
        <taxon>Gastropoda</taxon>
        <taxon>Heterobranchia</taxon>
        <taxon>Euthyneura</taxon>
        <taxon>Panpulmonata</taxon>
        <taxon>Sacoglossa</taxon>
        <taxon>Placobranchoidea</taxon>
        <taxon>Plakobranchidae</taxon>
        <taxon>Elysia</taxon>
    </lineage>
</organism>
<evidence type="ECO:0000313" key="2">
    <source>
        <dbReference type="Proteomes" id="UP001283361"/>
    </source>
</evidence>
<accession>A0AAE1CEX1</accession>